<evidence type="ECO:0000256" key="2">
    <source>
        <dbReference type="ARBA" id="ARBA00005562"/>
    </source>
</evidence>
<keyword evidence="5" id="KW-0804">Transcription</keyword>
<feature type="compositionally biased region" description="Gly residues" evidence="8">
    <location>
        <begin position="318"/>
        <end position="330"/>
    </location>
</feature>
<dbReference type="CTD" id="2077"/>
<dbReference type="RefSeq" id="XP_032820586.1">
    <property type="nucleotide sequence ID" value="XM_032964695.1"/>
</dbReference>
<dbReference type="InterPro" id="IPR000418">
    <property type="entry name" value="Ets_dom"/>
</dbReference>
<dbReference type="GO" id="GO:0005634">
    <property type="term" value="C:nucleus"/>
    <property type="evidence" value="ECO:0007669"/>
    <property type="project" value="UniProtKB-SubCell"/>
</dbReference>
<keyword evidence="3" id="KW-0805">Transcription regulation</keyword>
<comment type="similarity">
    <text evidence="2 7">Belongs to the ETS family.</text>
</comment>
<dbReference type="Gene3D" id="1.10.10.10">
    <property type="entry name" value="Winged helix-like DNA-binding domain superfamily/Winged helix DNA-binding domain"/>
    <property type="match status" value="1"/>
</dbReference>
<dbReference type="InterPro" id="IPR046328">
    <property type="entry name" value="ETS_fam"/>
</dbReference>
<dbReference type="PRINTS" id="PR00454">
    <property type="entry name" value="ETSDOMAIN"/>
</dbReference>
<dbReference type="InterPro" id="IPR036388">
    <property type="entry name" value="WH-like_DNA-bd_sf"/>
</dbReference>
<keyword evidence="6 7" id="KW-0539">Nucleus</keyword>
<feature type="compositionally biased region" description="Basic and acidic residues" evidence="8">
    <location>
        <begin position="390"/>
        <end position="401"/>
    </location>
</feature>
<comment type="subcellular location">
    <subcellularLocation>
        <location evidence="1 7">Nucleus</location>
    </subcellularLocation>
</comment>
<organism evidence="10 11">
    <name type="scientific">Petromyzon marinus</name>
    <name type="common">Sea lamprey</name>
    <dbReference type="NCBI Taxonomy" id="7757"/>
    <lineage>
        <taxon>Eukaryota</taxon>
        <taxon>Metazoa</taxon>
        <taxon>Chordata</taxon>
        <taxon>Craniata</taxon>
        <taxon>Vertebrata</taxon>
        <taxon>Cyclostomata</taxon>
        <taxon>Hyperoartia</taxon>
        <taxon>Petromyzontiformes</taxon>
        <taxon>Petromyzontidae</taxon>
        <taxon>Petromyzon</taxon>
    </lineage>
</organism>
<dbReference type="GO" id="GO:0000981">
    <property type="term" value="F:DNA-binding transcription factor activity, RNA polymerase II-specific"/>
    <property type="evidence" value="ECO:0007669"/>
    <property type="project" value="TreeGrafter"/>
</dbReference>
<keyword evidence="10" id="KW-1185">Reference proteome</keyword>
<feature type="compositionally biased region" description="Pro residues" evidence="8">
    <location>
        <begin position="448"/>
        <end position="476"/>
    </location>
</feature>
<accession>A0AAJ7TM71</accession>
<feature type="region of interest" description="Disordered" evidence="8">
    <location>
        <begin position="312"/>
        <end position="544"/>
    </location>
</feature>
<evidence type="ECO:0000256" key="1">
    <source>
        <dbReference type="ARBA" id="ARBA00004123"/>
    </source>
</evidence>
<evidence type="ECO:0000256" key="7">
    <source>
        <dbReference type="RuleBase" id="RU004019"/>
    </source>
</evidence>
<dbReference type="PANTHER" id="PTHR11849">
    <property type="entry name" value="ETS"/>
    <property type="match status" value="1"/>
</dbReference>
<dbReference type="InterPro" id="IPR036390">
    <property type="entry name" value="WH_DNA-bd_sf"/>
</dbReference>
<evidence type="ECO:0000256" key="3">
    <source>
        <dbReference type="ARBA" id="ARBA00023015"/>
    </source>
</evidence>
<proteinExistence type="inferred from homology"/>
<dbReference type="GO" id="GO:0043565">
    <property type="term" value="F:sequence-specific DNA binding"/>
    <property type="evidence" value="ECO:0007669"/>
    <property type="project" value="InterPro"/>
</dbReference>
<evidence type="ECO:0000256" key="6">
    <source>
        <dbReference type="ARBA" id="ARBA00023242"/>
    </source>
</evidence>
<dbReference type="PANTHER" id="PTHR11849:SF306">
    <property type="entry name" value="ETS TRANSLOCATION VARIANT 3-LIKE PROTEIN"/>
    <property type="match status" value="1"/>
</dbReference>
<keyword evidence="4 7" id="KW-0238">DNA-binding</keyword>
<dbReference type="PROSITE" id="PS00345">
    <property type="entry name" value="ETS_DOMAIN_1"/>
    <property type="match status" value="1"/>
</dbReference>
<evidence type="ECO:0000256" key="5">
    <source>
        <dbReference type="ARBA" id="ARBA00023163"/>
    </source>
</evidence>
<evidence type="ECO:0000313" key="10">
    <source>
        <dbReference type="Proteomes" id="UP001318040"/>
    </source>
</evidence>
<dbReference type="SMART" id="SM00413">
    <property type="entry name" value="ETS"/>
    <property type="match status" value="1"/>
</dbReference>
<dbReference type="GO" id="GO:0030154">
    <property type="term" value="P:cell differentiation"/>
    <property type="evidence" value="ECO:0007669"/>
    <property type="project" value="TreeGrafter"/>
</dbReference>
<evidence type="ECO:0000313" key="11">
    <source>
        <dbReference type="RefSeq" id="XP_032820586.1"/>
    </source>
</evidence>
<sequence length="544" mass="59306">MKNGAERDSPGLERVDLSPGCRQVQLWHFILELLGKREFRHVIAWQGDCGEFIIKNPEEVARLWGARKCKPHMNYDKLSRALRYYYNKRILYKTKGKRYTYKFNVNKLVLSNYGGVDARNKVGPVPASAPPVPAIISHFYFPPLEGGGGDGSDPGPGPAPHQHPFLPPGGPADDSASTKCSVITRGPHAHPARAYPLLYPGASPLASPQPPFSPGFSPAISLTPSHFNFTPSPSWSPAFGGHTHFSFNPDDMRRYLEAQSRSVYNYHLSPRVPLPRPHAHLRLRDDDLRIRDDELRIHDDLRLVSNERLYGDDLRAPRGGGGGGGNGVGGDDAPSVTLKLQAPPPGRKGRQSAGEDEPPCADNAYRCYGHRRPDADAYPASNGHPSALRVKTETATEAKAEDADDVDMDAADDRHGAGLATGERKSAWRPRQAEAYPDGGRQRSEPSSPRPSPPSPYGTPPPAAASRPPTPSPNAPLPSSLEARDPRTPLGSATMPLKLRFKQRWWSEQRAEAEEAGRGGARADAAFDTGKLRLTLPDSPLALK</sequence>
<protein>
    <submittedName>
        <fullName evidence="11">ETS domain-containing transcription factor ERF-like</fullName>
    </submittedName>
</protein>
<feature type="region of interest" description="Disordered" evidence="8">
    <location>
        <begin position="146"/>
        <end position="179"/>
    </location>
</feature>
<dbReference type="SUPFAM" id="SSF46785">
    <property type="entry name" value="Winged helix' DNA-binding domain"/>
    <property type="match status" value="1"/>
</dbReference>
<feature type="compositionally biased region" description="Pro residues" evidence="8">
    <location>
        <begin position="155"/>
        <end position="170"/>
    </location>
</feature>
<dbReference type="FunFam" id="1.10.10.10:FF:000059">
    <property type="entry name" value="ETS translocation variant 3"/>
    <property type="match status" value="1"/>
</dbReference>
<dbReference type="PROSITE" id="PS00346">
    <property type="entry name" value="ETS_DOMAIN_2"/>
    <property type="match status" value="1"/>
</dbReference>
<evidence type="ECO:0000256" key="8">
    <source>
        <dbReference type="SAM" id="MobiDB-lite"/>
    </source>
</evidence>
<feature type="compositionally biased region" description="Basic and acidic residues" evidence="8">
    <location>
        <begin position="505"/>
        <end position="517"/>
    </location>
</feature>
<gene>
    <name evidence="11" type="primary">LOC116948213</name>
</gene>
<dbReference type="KEGG" id="pmrn:116948213"/>
<dbReference type="AlphaFoldDB" id="A0AAJ7TM71"/>
<dbReference type="Pfam" id="PF00178">
    <property type="entry name" value="Ets"/>
    <property type="match status" value="1"/>
</dbReference>
<reference evidence="11" key="1">
    <citation type="submission" date="2025-08" db="UniProtKB">
        <authorList>
            <consortium name="RefSeq"/>
        </authorList>
    </citation>
    <scope>IDENTIFICATION</scope>
    <source>
        <tissue evidence="11">Sperm</tissue>
    </source>
</reference>
<evidence type="ECO:0000256" key="4">
    <source>
        <dbReference type="ARBA" id="ARBA00023125"/>
    </source>
</evidence>
<evidence type="ECO:0000259" key="9">
    <source>
        <dbReference type="PROSITE" id="PS50061"/>
    </source>
</evidence>
<feature type="compositionally biased region" description="Basic and acidic residues" evidence="8">
    <location>
        <begin position="411"/>
        <end position="426"/>
    </location>
</feature>
<feature type="domain" description="ETS" evidence="9">
    <location>
        <begin position="24"/>
        <end position="104"/>
    </location>
</feature>
<dbReference type="PROSITE" id="PS50061">
    <property type="entry name" value="ETS_DOMAIN_3"/>
    <property type="match status" value="1"/>
</dbReference>
<name>A0AAJ7TM71_PETMA</name>
<dbReference type="Proteomes" id="UP001318040">
    <property type="component" value="Chromosome 32"/>
</dbReference>